<dbReference type="AlphaFoldDB" id="A0A370DSJ2"/>
<name>A0A370DSJ2_9GAMM</name>
<organism evidence="1 2">
    <name type="scientific">endosymbiont of Escarpia spicata</name>
    <dbReference type="NCBI Taxonomy" id="2200908"/>
    <lineage>
        <taxon>Bacteria</taxon>
        <taxon>Pseudomonadati</taxon>
        <taxon>Pseudomonadota</taxon>
        <taxon>Gammaproteobacteria</taxon>
        <taxon>sulfur-oxidizing symbionts</taxon>
    </lineage>
</organism>
<keyword evidence="2" id="KW-1185">Reference proteome</keyword>
<protein>
    <submittedName>
        <fullName evidence="1">DUF3108 domain-containing protein</fullName>
    </submittedName>
</protein>
<evidence type="ECO:0000313" key="2">
    <source>
        <dbReference type="Proteomes" id="UP000254771"/>
    </source>
</evidence>
<proteinExistence type="predicted"/>
<sequence>MKATGFIRYWLAGIPLLLCSSLLSAESPFQLRSFDAGFQVTNYGVPLGSLTLQLTLTEGGEYLYHAHTRPERLVDWFQTDEVQETSEGVLQNSSIVPHAYEYRLGNGETRNLTRLQFDWPDQRVWTESGGTRWAQEISPGVQDKFSQQLAIRFDLANGRQQVSYQVADGGRLKRYQFRVVGREWIQTPLGRLKCLKVKRSKEGLAPDYTIWFAPSLDYLPVRIERDRILGRYRMELKHLTLK</sequence>
<comment type="caution">
    <text evidence="1">The sequence shown here is derived from an EMBL/GenBank/DDBJ whole genome shotgun (WGS) entry which is preliminary data.</text>
</comment>
<evidence type="ECO:0000313" key="1">
    <source>
        <dbReference type="EMBL" id="RDH87126.1"/>
    </source>
</evidence>
<dbReference type="EMBL" id="QFXE01000007">
    <property type="protein sequence ID" value="RDH87126.1"/>
    <property type="molecule type" value="Genomic_DNA"/>
</dbReference>
<accession>A0A370DSJ2</accession>
<dbReference type="Pfam" id="PF11306">
    <property type="entry name" value="DUF3108"/>
    <property type="match status" value="1"/>
</dbReference>
<gene>
    <name evidence="1" type="ORF">DIZ78_06470</name>
</gene>
<reference evidence="1 2" key="1">
    <citation type="journal article" date="2018" name="ISME J.">
        <title>Endosymbiont genomes yield clues of tubeworm success.</title>
        <authorList>
            <person name="Li Y."/>
            <person name="Liles M.R."/>
            <person name="Halanych K.M."/>
        </authorList>
    </citation>
    <scope>NUCLEOTIDE SEQUENCE [LARGE SCALE GENOMIC DNA]</scope>
    <source>
        <strain evidence="1">A1462</strain>
    </source>
</reference>
<dbReference type="Proteomes" id="UP000254771">
    <property type="component" value="Unassembled WGS sequence"/>
</dbReference>
<dbReference type="InterPro" id="IPR021457">
    <property type="entry name" value="DUF3108"/>
</dbReference>